<feature type="region of interest" description="Disordered" evidence="1">
    <location>
        <begin position="35"/>
        <end position="71"/>
    </location>
</feature>
<dbReference type="PANTHER" id="PTHR37897">
    <property type="entry name" value="DNAK FAMILY PROTEIN"/>
    <property type="match status" value="1"/>
</dbReference>
<accession>A0A7C8ZMR2</accession>
<dbReference type="PANTHER" id="PTHR37897:SF1">
    <property type="entry name" value="DUF3741 DOMAIN-CONTAINING PROTEIN"/>
    <property type="match status" value="1"/>
</dbReference>
<protein>
    <recommendedName>
        <fullName evidence="3">DUF3741 domain-containing protein</fullName>
    </recommendedName>
</protein>
<proteinExistence type="predicted"/>
<dbReference type="EMBL" id="GISG01149429">
    <property type="protein sequence ID" value="MBA4647178.1"/>
    <property type="molecule type" value="Transcribed_RNA"/>
</dbReference>
<evidence type="ECO:0008006" key="3">
    <source>
        <dbReference type="Google" id="ProtNLM"/>
    </source>
</evidence>
<name>A0A7C8ZMR2_OPUST</name>
<feature type="compositionally biased region" description="Low complexity" evidence="1">
    <location>
        <begin position="48"/>
        <end position="58"/>
    </location>
</feature>
<organism evidence="2">
    <name type="scientific">Opuntia streptacantha</name>
    <name type="common">Prickly pear cactus</name>
    <name type="synonym">Opuntia cardona</name>
    <dbReference type="NCBI Taxonomy" id="393608"/>
    <lineage>
        <taxon>Eukaryota</taxon>
        <taxon>Viridiplantae</taxon>
        <taxon>Streptophyta</taxon>
        <taxon>Embryophyta</taxon>
        <taxon>Tracheophyta</taxon>
        <taxon>Spermatophyta</taxon>
        <taxon>Magnoliopsida</taxon>
        <taxon>eudicotyledons</taxon>
        <taxon>Gunneridae</taxon>
        <taxon>Pentapetalae</taxon>
        <taxon>Caryophyllales</taxon>
        <taxon>Cactineae</taxon>
        <taxon>Cactaceae</taxon>
        <taxon>Opuntioideae</taxon>
        <taxon>Opuntia</taxon>
    </lineage>
</organism>
<reference evidence="2" key="2">
    <citation type="submission" date="2020-07" db="EMBL/GenBank/DDBJ databases">
        <authorList>
            <person name="Vera ALvarez R."/>
            <person name="Arias-Moreno D.M."/>
            <person name="Jimenez-Jacinto V."/>
            <person name="Jimenez-Bremont J.F."/>
            <person name="Swaminathan K."/>
            <person name="Moose S.P."/>
            <person name="Guerrero-Gonzalez M.L."/>
            <person name="Marino-Ramirez L."/>
            <person name="Landsman D."/>
            <person name="Rodriguez-Kessler M."/>
            <person name="Delgado-Sanchez P."/>
        </authorList>
    </citation>
    <scope>NUCLEOTIDE SEQUENCE</scope>
    <source>
        <tissue evidence="2">Cladode</tissue>
    </source>
</reference>
<evidence type="ECO:0000256" key="1">
    <source>
        <dbReference type="SAM" id="MobiDB-lite"/>
    </source>
</evidence>
<reference evidence="2" key="1">
    <citation type="journal article" date="2013" name="J. Plant Res.">
        <title>Effect of fungi and light on seed germination of three Opuntia species from semiarid lands of central Mexico.</title>
        <authorList>
            <person name="Delgado-Sanchez P."/>
            <person name="Jimenez-Bremont J.F."/>
            <person name="Guerrero-Gonzalez Mde L."/>
            <person name="Flores J."/>
        </authorList>
    </citation>
    <scope>NUCLEOTIDE SEQUENCE</scope>
    <source>
        <tissue evidence="2">Cladode</tissue>
    </source>
</reference>
<dbReference type="AlphaFoldDB" id="A0A7C8ZMR2"/>
<sequence length="305" mass="34213">MKDFPFLFLKNLMGAKMGRGFQNFCNNDDSTSTLNQHSNYPYKEGPTSAPSQAPSSSSCMGNDCNDRNVPPRKSVTLEEMIMQLELEEEMARKEKAASYKCKEEEEEIRSKFHHRMSCVNNSDILRSARKALNQYPRFSLDGRDDMCRSSRRTNMDGLKLGKILHLPKSLGGESVVWCKPGVVPKLMGLEAMPMPISKYNYNNSNSSSNNNSSNKRCDKENLCSIIRSQNLRRRAQRNAIERRQKRHAMDSSVCWGSIKRSGRSSGGGSSSSCTSTGYCVMNPIAVEPVWGLGGPVSWLSPYNYS</sequence>
<evidence type="ECO:0000313" key="2">
    <source>
        <dbReference type="EMBL" id="MBA4647178.1"/>
    </source>
</evidence>